<sequence length="639" mass="74471">MVQNKLLPKLSQNLLEILNDEEYHDIIIEVGNNPCVKTFYAHRVILNHRSPYLKKILSTIKKKNDGTLINLRLSNILPEIFQIILRYIYSGKLSLKDYDSSDIIKILTTSKELGLQELIPYLESYLIENKENWMEQNFDLIYQMSYENDSFLKLQNYCKDFIIKNPDKILKSLNTFSISEDLLLTILKDKDNYNNNNNNNNNINVNIIIKMNEVQIWDYILEWGIKQNLKLSSKPFSNYSNDDFIILKNILQNFIPFIKFTKFTPKEFLDKVYPYKKVIPENLYENLIIYFLESKNNLNTFTTTNETEPIQVGLEKIEETKGTQSKPLMAEVTNQIQPRPKKEIKVNQSKPLMAEETNLIQPRPKKETKANQSKPLMAEETNQIQPKSQKEIKVNQSKPLMAEETNLIRPKSQNETKANQSKPLMAEETNQIQPEPQMTKEVQSKSQIISSQHAELIVKWIDKVDIVKSSTTYNLVSKFIFTRKQNYIFKLLFRGSRDGFTPKKFHKICDNQSDTLTIIKVKYSNEILGGYNPVVWKSDFGYGNTKDSFIFSFTNKESINDHVISRVKSEKNAINYGSRYGPSFGYGDLIMHGGPGNYDNFYDGNSNYCKMSSYEKPIRKTNECFSIEDFEIFQVIKQN</sequence>
<dbReference type="SMART" id="SM00225">
    <property type="entry name" value="BTB"/>
    <property type="match status" value="1"/>
</dbReference>
<accession>A0A2I1GWJ1</accession>
<dbReference type="GO" id="GO:0005737">
    <property type="term" value="C:cytoplasm"/>
    <property type="evidence" value="ECO:0007669"/>
    <property type="project" value="TreeGrafter"/>
</dbReference>
<feature type="compositionally biased region" description="Polar residues" evidence="1">
    <location>
        <begin position="411"/>
        <end position="438"/>
    </location>
</feature>
<dbReference type="AlphaFoldDB" id="A0A2I1GWJ1"/>
<dbReference type="PANTHER" id="PTHR46306">
    <property type="entry name" value="BTB/POZ DOMAIN-CONTAINING PROTEIN 9"/>
    <property type="match status" value="1"/>
</dbReference>
<protein>
    <submittedName>
        <fullName evidence="4">BTB-domain-containing protein</fullName>
    </submittedName>
</protein>
<evidence type="ECO:0000313" key="4">
    <source>
        <dbReference type="EMBL" id="PKY50904.1"/>
    </source>
</evidence>
<comment type="caution">
    <text evidence="4">The sequence shown here is derived from an EMBL/GenBank/DDBJ whole genome shotgun (WGS) entry which is preliminary data.</text>
</comment>
<proteinExistence type="predicted"/>
<organism evidence="4 5">
    <name type="scientific">Rhizophagus irregularis</name>
    <dbReference type="NCBI Taxonomy" id="588596"/>
    <lineage>
        <taxon>Eukaryota</taxon>
        <taxon>Fungi</taxon>
        <taxon>Fungi incertae sedis</taxon>
        <taxon>Mucoromycota</taxon>
        <taxon>Glomeromycotina</taxon>
        <taxon>Glomeromycetes</taxon>
        <taxon>Glomerales</taxon>
        <taxon>Glomeraceae</taxon>
        <taxon>Rhizophagus</taxon>
    </lineage>
</organism>
<dbReference type="PROSITE" id="PS50097">
    <property type="entry name" value="BTB"/>
    <property type="match status" value="1"/>
</dbReference>
<evidence type="ECO:0000259" key="2">
    <source>
        <dbReference type="PROSITE" id="PS50097"/>
    </source>
</evidence>
<dbReference type="PANTHER" id="PTHR46306:SF1">
    <property type="entry name" value="BTB_POZ DOMAIN-CONTAINING PROTEIN 9"/>
    <property type="match status" value="1"/>
</dbReference>
<keyword evidence="5" id="KW-1185">Reference proteome</keyword>
<dbReference type="InterPro" id="IPR052407">
    <property type="entry name" value="BTB_POZ_domain_cont_9"/>
</dbReference>
<dbReference type="Gene3D" id="3.30.710.10">
    <property type="entry name" value="Potassium Channel Kv1.1, Chain A"/>
    <property type="match status" value="1"/>
</dbReference>
<feature type="domain" description="TLDc" evidence="3">
    <location>
        <begin position="466"/>
        <end position="636"/>
    </location>
</feature>
<dbReference type="VEuPathDB" id="FungiDB:RhiirA1_466975"/>
<dbReference type="PROSITE" id="PS51886">
    <property type="entry name" value="TLDC"/>
    <property type="match status" value="1"/>
</dbReference>
<dbReference type="Pfam" id="PF07534">
    <property type="entry name" value="TLD"/>
    <property type="match status" value="1"/>
</dbReference>
<evidence type="ECO:0000259" key="3">
    <source>
        <dbReference type="PROSITE" id="PS51886"/>
    </source>
</evidence>
<feature type="domain" description="BTB" evidence="2">
    <location>
        <begin position="24"/>
        <end position="97"/>
    </location>
</feature>
<dbReference type="InterPro" id="IPR000210">
    <property type="entry name" value="BTB/POZ_dom"/>
</dbReference>
<feature type="region of interest" description="Disordered" evidence="1">
    <location>
        <begin position="361"/>
        <end position="438"/>
    </location>
</feature>
<dbReference type="InterPro" id="IPR006571">
    <property type="entry name" value="TLDc_dom"/>
</dbReference>
<dbReference type="VEuPathDB" id="FungiDB:FUN_000197"/>
<dbReference type="VEuPathDB" id="FungiDB:RhiirFUN_017776"/>
<dbReference type="VEuPathDB" id="FungiDB:RhiirFUN_017581"/>
<dbReference type="InterPro" id="IPR011333">
    <property type="entry name" value="SKP1/BTB/POZ_sf"/>
</dbReference>
<name>A0A2I1GWJ1_9GLOM</name>
<feature type="compositionally biased region" description="Polar residues" evidence="1">
    <location>
        <begin position="370"/>
        <end position="387"/>
    </location>
</feature>
<reference evidence="4 5" key="1">
    <citation type="submission" date="2015-10" db="EMBL/GenBank/DDBJ databases">
        <title>Genome analyses suggest a sexual origin of heterokaryosis in a supposedly ancient asexual fungus.</title>
        <authorList>
            <person name="Ropars J."/>
            <person name="Sedzielewska K."/>
            <person name="Noel J."/>
            <person name="Charron P."/>
            <person name="Farinelli L."/>
            <person name="Marton T."/>
            <person name="Kruger M."/>
            <person name="Pelin A."/>
            <person name="Brachmann A."/>
            <person name="Corradi N."/>
        </authorList>
    </citation>
    <scope>NUCLEOTIDE SEQUENCE [LARGE SCALE GENOMIC DNA]</scope>
    <source>
        <strain evidence="4 5">A4</strain>
    </source>
</reference>
<dbReference type="Pfam" id="PF00651">
    <property type="entry name" value="BTB"/>
    <property type="match status" value="1"/>
</dbReference>
<dbReference type="Proteomes" id="UP000234323">
    <property type="component" value="Unassembled WGS sequence"/>
</dbReference>
<evidence type="ECO:0000256" key="1">
    <source>
        <dbReference type="SAM" id="MobiDB-lite"/>
    </source>
</evidence>
<dbReference type="EMBL" id="LLXI01000939">
    <property type="protein sequence ID" value="PKY50904.1"/>
    <property type="molecule type" value="Genomic_DNA"/>
</dbReference>
<gene>
    <name evidence="4" type="ORF">RhiirA4_467650</name>
</gene>
<dbReference type="SUPFAM" id="SSF54695">
    <property type="entry name" value="POZ domain"/>
    <property type="match status" value="1"/>
</dbReference>
<evidence type="ECO:0000313" key="5">
    <source>
        <dbReference type="Proteomes" id="UP000234323"/>
    </source>
</evidence>